<dbReference type="Proteomes" id="UP000215914">
    <property type="component" value="Unassembled WGS sequence"/>
</dbReference>
<dbReference type="EMBL" id="MNCJ02000332">
    <property type="protein sequence ID" value="KAF5755660.1"/>
    <property type="molecule type" value="Genomic_DNA"/>
</dbReference>
<evidence type="ECO:0000313" key="3">
    <source>
        <dbReference type="EMBL" id="KAF5755660.1"/>
    </source>
</evidence>
<reference evidence="3" key="2">
    <citation type="submission" date="2020-06" db="EMBL/GenBank/DDBJ databases">
        <title>Helianthus annuus Genome sequencing and assembly Release 2.</title>
        <authorList>
            <person name="Gouzy J."/>
            <person name="Langlade N."/>
            <person name="Munos S."/>
        </authorList>
    </citation>
    <scope>NUCLEOTIDE SEQUENCE</scope>
    <source>
        <tissue evidence="3">Leaves</tissue>
    </source>
</reference>
<feature type="chain" id="PRO_5039899980" evidence="2">
    <location>
        <begin position="21"/>
        <end position="127"/>
    </location>
</feature>
<dbReference type="Pfam" id="PF02519">
    <property type="entry name" value="Auxin_inducible"/>
    <property type="match status" value="1"/>
</dbReference>
<comment type="similarity">
    <text evidence="1">Belongs to the ARG7 family.</text>
</comment>
<comment type="caution">
    <text evidence="3">The sequence shown here is derived from an EMBL/GenBank/DDBJ whole genome shotgun (WGS) entry which is preliminary data.</text>
</comment>
<reference evidence="3" key="1">
    <citation type="journal article" date="2017" name="Nature">
        <title>The sunflower genome provides insights into oil metabolism, flowering and Asterid evolution.</title>
        <authorList>
            <person name="Badouin H."/>
            <person name="Gouzy J."/>
            <person name="Grassa C.J."/>
            <person name="Murat F."/>
            <person name="Staton S.E."/>
            <person name="Cottret L."/>
            <person name="Lelandais-Briere C."/>
            <person name="Owens G.L."/>
            <person name="Carrere S."/>
            <person name="Mayjonade B."/>
            <person name="Legrand L."/>
            <person name="Gill N."/>
            <person name="Kane N.C."/>
            <person name="Bowers J.E."/>
            <person name="Hubner S."/>
            <person name="Bellec A."/>
            <person name="Berard A."/>
            <person name="Berges H."/>
            <person name="Blanchet N."/>
            <person name="Boniface M.C."/>
            <person name="Brunel D."/>
            <person name="Catrice O."/>
            <person name="Chaidir N."/>
            <person name="Claudel C."/>
            <person name="Donnadieu C."/>
            <person name="Faraut T."/>
            <person name="Fievet G."/>
            <person name="Helmstetter N."/>
            <person name="King M."/>
            <person name="Knapp S.J."/>
            <person name="Lai Z."/>
            <person name="Le Paslier M.C."/>
            <person name="Lippi Y."/>
            <person name="Lorenzon L."/>
            <person name="Mandel J.R."/>
            <person name="Marage G."/>
            <person name="Marchand G."/>
            <person name="Marquand E."/>
            <person name="Bret-Mestries E."/>
            <person name="Morien E."/>
            <person name="Nambeesan S."/>
            <person name="Nguyen T."/>
            <person name="Pegot-Espagnet P."/>
            <person name="Pouilly N."/>
            <person name="Raftis F."/>
            <person name="Sallet E."/>
            <person name="Schiex T."/>
            <person name="Thomas J."/>
            <person name="Vandecasteele C."/>
            <person name="Vares D."/>
            <person name="Vear F."/>
            <person name="Vautrin S."/>
            <person name="Crespi M."/>
            <person name="Mangin B."/>
            <person name="Burke J.M."/>
            <person name="Salse J."/>
            <person name="Munos S."/>
            <person name="Vincourt P."/>
            <person name="Rieseberg L.H."/>
            <person name="Langlade N.B."/>
        </authorList>
    </citation>
    <scope>NUCLEOTIDE SEQUENCE</scope>
    <source>
        <tissue evidence="3">Leaves</tissue>
    </source>
</reference>
<dbReference type="AlphaFoldDB" id="A0A9K3DII0"/>
<proteinExistence type="inferred from homology"/>
<organism evidence="3 4">
    <name type="scientific">Helianthus annuus</name>
    <name type="common">Common sunflower</name>
    <dbReference type="NCBI Taxonomy" id="4232"/>
    <lineage>
        <taxon>Eukaryota</taxon>
        <taxon>Viridiplantae</taxon>
        <taxon>Streptophyta</taxon>
        <taxon>Embryophyta</taxon>
        <taxon>Tracheophyta</taxon>
        <taxon>Spermatophyta</taxon>
        <taxon>Magnoliopsida</taxon>
        <taxon>eudicotyledons</taxon>
        <taxon>Gunneridae</taxon>
        <taxon>Pentapetalae</taxon>
        <taxon>asterids</taxon>
        <taxon>campanulids</taxon>
        <taxon>Asterales</taxon>
        <taxon>Asteraceae</taxon>
        <taxon>Asteroideae</taxon>
        <taxon>Heliantheae alliance</taxon>
        <taxon>Heliantheae</taxon>
        <taxon>Helianthus</taxon>
    </lineage>
</organism>
<dbReference type="InterPro" id="IPR003676">
    <property type="entry name" value="SAUR_fam"/>
</dbReference>
<evidence type="ECO:0000256" key="2">
    <source>
        <dbReference type="SAM" id="SignalP"/>
    </source>
</evidence>
<feature type="signal peptide" evidence="2">
    <location>
        <begin position="1"/>
        <end position="20"/>
    </location>
</feature>
<sequence length="127" mass="14523">MLQSLFTVILQAFLSFPSQSSKHMGFTRVSSSFISRIKRYGRLNSHLRTNYQSDVPKGHLVVYVGENQKRRFVIPISLLEQPLFQDLLRQSEEEFGFDHPMGGLTISCQEDAFFQLTAIITISMTCS</sequence>
<name>A0A9K3DII0_HELAN</name>
<evidence type="ECO:0000256" key="1">
    <source>
        <dbReference type="ARBA" id="ARBA00006974"/>
    </source>
</evidence>
<keyword evidence="2" id="KW-0732">Signal</keyword>
<keyword evidence="4" id="KW-1185">Reference proteome</keyword>
<protein>
    <submittedName>
        <fullName evidence="3">Small auxin-up RNA</fullName>
    </submittedName>
</protein>
<dbReference type="Gramene" id="mRNA:HanXRQr2_Chr17g0805261">
    <property type="protein sequence ID" value="CDS:HanXRQr2_Chr17g0805261.1"/>
    <property type="gene ID" value="HanXRQr2_Chr17g0805261"/>
</dbReference>
<accession>A0A9K3DII0</accession>
<dbReference type="PANTHER" id="PTHR31929">
    <property type="entry name" value="SAUR-LIKE AUXIN-RESPONSIVE PROTEIN FAMILY-RELATED"/>
    <property type="match status" value="1"/>
</dbReference>
<dbReference type="GO" id="GO:0009733">
    <property type="term" value="P:response to auxin"/>
    <property type="evidence" value="ECO:0007669"/>
    <property type="project" value="InterPro"/>
</dbReference>
<evidence type="ECO:0000313" key="4">
    <source>
        <dbReference type="Proteomes" id="UP000215914"/>
    </source>
</evidence>
<gene>
    <name evidence="3" type="ORF">HanXRQr2_Chr17g0805261</name>
</gene>